<feature type="transmembrane region" description="Helical" evidence="6">
    <location>
        <begin position="279"/>
        <end position="302"/>
    </location>
</feature>
<name>A0A6P8H246_ACTTE</name>
<feature type="transmembrane region" description="Helical" evidence="6">
    <location>
        <begin position="170"/>
        <end position="191"/>
    </location>
</feature>
<dbReference type="GO" id="GO:0022857">
    <property type="term" value="F:transmembrane transporter activity"/>
    <property type="evidence" value="ECO:0007669"/>
    <property type="project" value="InterPro"/>
</dbReference>
<keyword evidence="4 6" id="KW-1133">Transmembrane helix</keyword>
<dbReference type="OrthoDB" id="5973527at2759"/>
<keyword evidence="5 6" id="KW-0472">Membrane</keyword>
<dbReference type="SUPFAM" id="SSF103473">
    <property type="entry name" value="MFS general substrate transporter"/>
    <property type="match status" value="1"/>
</dbReference>
<dbReference type="Gene3D" id="1.20.1250.20">
    <property type="entry name" value="MFS general substrate transporter like domains"/>
    <property type="match status" value="2"/>
</dbReference>
<dbReference type="AlphaFoldDB" id="A0A6P8H246"/>
<feature type="transmembrane region" description="Helical" evidence="6">
    <location>
        <begin position="135"/>
        <end position="158"/>
    </location>
</feature>
<dbReference type="Pfam" id="PF07690">
    <property type="entry name" value="MFS_1"/>
    <property type="match status" value="2"/>
</dbReference>
<feature type="transmembrane region" description="Helical" evidence="6">
    <location>
        <begin position="79"/>
        <end position="100"/>
    </location>
</feature>
<feature type="transmembrane region" description="Helical" evidence="6">
    <location>
        <begin position="41"/>
        <end position="67"/>
    </location>
</feature>
<dbReference type="InParanoid" id="A0A6P8H246"/>
<reference evidence="9" key="1">
    <citation type="submission" date="2025-08" db="UniProtKB">
        <authorList>
            <consortium name="RefSeq"/>
        </authorList>
    </citation>
    <scope>IDENTIFICATION</scope>
    <source>
        <tissue evidence="9">Tentacle</tissue>
    </source>
</reference>
<feature type="transmembrane region" description="Helical" evidence="6">
    <location>
        <begin position="314"/>
        <end position="333"/>
    </location>
</feature>
<dbReference type="InterPro" id="IPR036259">
    <property type="entry name" value="MFS_trans_sf"/>
</dbReference>
<dbReference type="KEGG" id="aten:116287007"/>
<dbReference type="PROSITE" id="PS50850">
    <property type="entry name" value="MFS"/>
    <property type="match status" value="1"/>
</dbReference>
<evidence type="ECO:0000313" key="9">
    <source>
        <dbReference type="RefSeq" id="XP_031549471.1"/>
    </source>
</evidence>
<evidence type="ECO:0000256" key="4">
    <source>
        <dbReference type="ARBA" id="ARBA00022989"/>
    </source>
</evidence>
<dbReference type="PANTHER" id="PTHR23506:SF26">
    <property type="entry name" value="MFS-TYPE TRANSPORTER SLC18B1"/>
    <property type="match status" value="1"/>
</dbReference>
<dbReference type="PANTHER" id="PTHR23506">
    <property type="entry name" value="GH10249P"/>
    <property type="match status" value="1"/>
</dbReference>
<gene>
    <name evidence="9" type="primary">LOC116287007</name>
</gene>
<keyword evidence="8" id="KW-1185">Reference proteome</keyword>
<feature type="domain" description="Major facilitator superfamily (MFS) profile" evidence="7">
    <location>
        <begin position="43"/>
        <end position="446"/>
    </location>
</feature>
<feature type="transmembrane region" description="Helical" evidence="6">
    <location>
        <begin position="203"/>
        <end position="221"/>
    </location>
</feature>
<dbReference type="InterPro" id="IPR020846">
    <property type="entry name" value="MFS_dom"/>
</dbReference>
<keyword evidence="2" id="KW-0813">Transport</keyword>
<keyword evidence="3 6" id="KW-0812">Transmembrane</keyword>
<evidence type="ECO:0000256" key="1">
    <source>
        <dbReference type="ARBA" id="ARBA00004141"/>
    </source>
</evidence>
<evidence type="ECO:0000256" key="2">
    <source>
        <dbReference type="ARBA" id="ARBA00022448"/>
    </source>
</evidence>
<dbReference type="GeneID" id="116287007"/>
<organism evidence="8 9">
    <name type="scientific">Actinia tenebrosa</name>
    <name type="common">Australian red waratah sea anemone</name>
    <dbReference type="NCBI Taxonomy" id="6105"/>
    <lineage>
        <taxon>Eukaryota</taxon>
        <taxon>Metazoa</taxon>
        <taxon>Cnidaria</taxon>
        <taxon>Anthozoa</taxon>
        <taxon>Hexacorallia</taxon>
        <taxon>Actiniaria</taxon>
        <taxon>Actiniidae</taxon>
        <taxon>Actinia</taxon>
    </lineage>
</organism>
<evidence type="ECO:0000259" key="7">
    <source>
        <dbReference type="PROSITE" id="PS50850"/>
    </source>
</evidence>
<evidence type="ECO:0000256" key="6">
    <source>
        <dbReference type="SAM" id="Phobius"/>
    </source>
</evidence>
<sequence length="460" mass="49066">MMSITEKKSASLERDFRAMPKKDCDEEDYNKDKFEWTLAKYILLFELSIVFFFNFASFSILATFFPNEATSIGATRSEIGFIFGAYPLVAFPASLIYGILIPRFGAEKLLLVGIFTNGITVFLFAFVNLTSSSRLFVGFCLTLRVLAALGGAACETTIRAIILTDFGSNIGFTMGILSTATELAFTVGPVLGGALYTVGGFKLPFLAVGSLFMLLLFLVCIGLPKKEWNTKQTPIRTLTKALSIPGVAMMALVQTILITDLSVLDPTLAPYIYSIHPHLSAGVVGLIFLLNGAVVALLSPLAGWICDKTGANEIVLTSGLVVGGISLLLIGPAPFLTSFLPTKKLWLICLAVAINGGSAALTIPPSVTVMSMYARGAGMPEDLATNGVISGIVTASANLGSFAGPAFGGIVIEWIGFSWCMGIFGLVSLFQAVTTGVFTYFYRASKPNGGENYSEVDFDE</sequence>
<evidence type="ECO:0000256" key="5">
    <source>
        <dbReference type="ARBA" id="ARBA00023136"/>
    </source>
</evidence>
<dbReference type="GO" id="GO:0016020">
    <property type="term" value="C:membrane"/>
    <property type="evidence" value="ECO:0007669"/>
    <property type="project" value="UniProtKB-SubCell"/>
</dbReference>
<dbReference type="InterPro" id="IPR011701">
    <property type="entry name" value="MFS"/>
</dbReference>
<feature type="transmembrane region" description="Helical" evidence="6">
    <location>
        <begin position="345"/>
        <end position="363"/>
    </location>
</feature>
<evidence type="ECO:0000256" key="3">
    <source>
        <dbReference type="ARBA" id="ARBA00022692"/>
    </source>
</evidence>
<dbReference type="Proteomes" id="UP000515163">
    <property type="component" value="Unplaced"/>
</dbReference>
<feature type="transmembrane region" description="Helical" evidence="6">
    <location>
        <begin position="109"/>
        <end position="129"/>
    </location>
</feature>
<feature type="transmembrane region" description="Helical" evidence="6">
    <location>
        <begin position="241"/>
        <end position="259"/>
    </location>
</feature>
<feature type="transmembrane region" description="Helical" evidence="6">
    <location>
        <begin position="383"/>
        <end position="404"/>
    </location>
</feature>
<feature type="transmembrane region" description="Helical" evidence="6">
    <location>
        <begin position="416"/>
        <end position="442"/>
    </location>
</feature>
<accession>A0A6P8H246</accession>
<dbReference type="RefSeq" id="XP_031549471.1">
    <property type="nucleotide sequence ID" value="XM_031693611.1"/>
</dbReference>
<evidence type="ECO:0000313" key="8">
    <source>
        <dbReference type="Proteomes" id="UP000515163"/>
    </source>
</evidence>
<dbReference type="InterPro" id="IPR050930">
    <property type="entry name" value="MFS_Vesicular_Transporter"/>
</dbReference>
<proteinExistence type="predicted"/>
<comment type="subcellular location">
    <subcellularLocation>
        <location evidence="1">Membrane</location>
        <topology evidence="1">Multi-pass membrane protein</topology>
    </subcellularLocation>
</comment>
<protein>
    <submittedName>
        <fullName evidence="9">MFS-type transporter SLC18B1-like</fullName>
    </submittedName>
</protein>